<keyword evidence="3" id="KW-1185">Reference proteome</keyword>
<dbReference type="EMBL" id="FMJB01000055">
    <property type="protein sequence ID" value="SCM68537.1"/>
    <property type="molecule type" value="Genomic_DNA"/>
</dbReference>
<name>A0A1M4N383_9RHOB</name>
<reference evidence="3" key="1">
    <citation type="submission" date="2016-09" db="EMBL/GenBank/DDBJ databases">
        <authorList>
            <person name="Wibberg D."/>
        </authorList>
    </citation>
    <scope>NUCLEOTIDE SEQUENCE [LARGE SCALE GENOMIC DNA]</scope>
</reference>
<organism evidence="2 3">
    <name type="scientific">Donghicola eburneus</name>
    <dbReference type="NCBI Taxonomy" id="393278"/>
    <lineage>
        <taxon>Bacteria</taxon>
        <taxon>Pseudomonadati</taxon>
        <taxon>Pseudomonadota</taxon>
        <taxon>Alphaproteobacteria</taxon>
        <taxon>Rhodobacterales</taxon>
        <taxon>Roseobacteraceae</taxon>
        <taxon>Donghicola</taxon>
    </lineage>
</organism>
<keyword evidence="1" id="KW-0472">Membrane</keyword>
<evidence type="ECO:0000313" key="2">
    <source>
        <dbReference type="EMBL" id="SCM68537.1"/>
    </source>
</evidence>
<gene>
    <name evidence="2" type="ORF">KARMA_2760</name>
</gene>
<keyword evidence="1" id="KW-0812">Transmembrane</keyword>
<protein>
    <submittedName>
        <fullName evidence="2">Putative membrane protein</fullName>
    </submittedName>
</protein>
<accession>A0A1M4N383</accession>
<sequence>MQGFSGLLDVAPQTWAVIAYLALNGLTFLLFGWDKLRAILKKRRTPEFRLLFLAFIGGSVGAKAGQKVFTHKTTKQPFARRLNRICAFHLVLLALWGLASFGAFGPAPIRAIADLVPDLRPFLTP</sequence>
<proteinExistence type="predicted"/>
<dbReference type="Pfam" id="PF06961">
    <property type="entry name" value="DUF1294"/>
    <property type="match status" value="1"/>
</dbReference>
<keyword evidence="1" id="KW-1133">Transmembrane helix</keyword>
<evidence type="ECO:0000256" key="1">
    <source>
        <dbReference type="SAM" id="Phobius"/>
    </source>
</evidence>
<evidence type="ECO:0000313" key="3">
    <source>
        <dbReference type="Proteomes" id="UP000184085"/>
    </source>
</evidence>
<dbReference type="InterPro" id="IPR010718">
    <property type="entry name" value="DUF1294"/>
</dbReference>
<feature type="transmembrane region" description="Helical" evidence="1">
    <location>
        <begin position="15"/>
        <end position="33"/>
    </location>
</feature>
<feature type="transmembrane region" description="Helical" evidence="1">
    <location>
        <begin position="85"/>
        <end position="105"/>
    </location>
</feature>
<dbReference type="AlphaFoldDB" id="A0A1M4N383"/>
<dbReference type="Proteomes" id="UP000184085">
    <property type="component" value="Unassembled WGS sequence"/>
</dbReference>